<evidence type="ECO:0000256" key="3">
    <source>
        <dbReference type="ARBA" id="ARBA00023125"/>
    </source>
</evidence>
<keyword evidence="1" id="KW-0678">Repressor</keyword>
<evidence type="ECO:0000256" key="2">
    <source>
        <dbReference type="ARBA" id="ARBA00023015"/>
    </source>
</evidence>
<keyword evidence="2" id="KW-0805">Transcription regulation</keyword>
<proteinExistence type="predicted"/>
<name>A0A3P3XNT7_9SPIR</name>
<dbReference type="GO" id="GO:0003677">
    <property type="term" value="F:DNA binding"/>
    <property type="evidence" value="ECO:0007669"/>
    <property type="project" value="UniProtKB-KW"/>
</dbReference>
<dbReference type="SMART" id="SM00422">
    <property type="entry name" value="HTH_MERR"/>
    <property type="match status" value="1"/>
</dbReference>
<evidence type="ECO:0000256" key="1">
    <source>
        <dbReference type="ARBA" id="ARBA00022491"/>
    </source>
</evidence>
<feature type="domain" description="HTH merR-type" evidence="5">
    <location>
        <begin position="5"/>
        <end position="74"/>
    </location>
</feature>
<dbReference type="GO" id="GO:0003700">
    <property type="term" value="F:DNA-binding transcription factor activity"/>
    <property type="evidence" value="ECO:0007669"/>
    <property type="project" value="InterPro"/>
</dbReference>
<dbReference type="Gene3D" id="1.10.1660.10">
    <property type="match status" value="1"/>
</dbReference>
<reference evidence="6" key="1">
    <citation type="submission" date="2017-02" db="EMBL/GenBank/DDBJ databases">
        <authorList>
            <person name="Regsiter A."/>
            <person name="William W."/>
        </authorList>
    </citation>
    <scope>NUCLEOTIDE SEQUENCE</scope>
    <source>
        <strain evidence="6">BdmA 4</strain>
    </source>
</reference>
<keyword evidence="4" id="KW-0804">Transcription</keyword>
<gene>
    <name evidence="6" type="ORF">SPIRO4BDMA_40514</name>
</gene>
<evidence type="ECO:0000313" key="6">
    <source>
        <dbReference type="EMBL" id="SLM17942.1"/>
    </source>
</evidence>
<dbReference type="InterPro" id="IPR000551">
    <property type="entry name" value="MerR-type_HTH_dom"/>
</dbReference>
<evidence type="ECO:0000259" key="5">
    <source>
        <dbReference type="PROSITE" id="PS50937"/>
    </source>
</evidence>
<keyword evidence="3" id="KW-0238">DNA-binding</keyword>
<dbReference type="SUPFAM" id="SSF46955">
    <property type="entry name" value="Putative DNA-binding domain"/>
    <property type="match status" value="1"/>
</dbReference>
<protein>
    <recommendedName>
        <fullName evidence="5">HTH merR-type domain-containing protein</fullName>
    </recommendedName>
</protein>
<dbReference type="PANTHER" id="PTHR30204:SF69">
    <property type="entry name" value="MERR-FAMILY TRANSCRIPTIONAL REGULATOR"/>
    <property type="match status" value="1"/>
</dbReference>
<organism evidence="6">
    <name type="scientific">uncultured spirochete</name>
    <dbReference type="NCBI Taxonomy" id="156406"/>
    <lineage>
        <taxon>Bacteria</taxon>
        <taxon>Pseudomonadati</taxon>
        <taxon>Spirochaetota</taxon>
        <taxon>Spirochaetia</taxon>
        <taxon>Spirochaetales</taxon>
        <taxon>environmental samples</taxon>
    </lineage>
</organism>
<dbReference type="AlphaFoldDB" id="A0A3P3XNT7"/>
<dbReference type="PROSITE" id="PS50937">
    <property type="entry name" value="HTH_MERR_2"/>
    <property type="match status" value="1"/>
</dbReference>
<evidence type="ECO:0000256" key="4">
    <source>
        <dbReference type="ARBA" id="ARBA00023163"/>
    </source>
</evidence>
<dbReference type="InterPro" id="IPR009061">
    <property type="entry name" value="DNA-bd_dom_put_sf"/>
</dbReference>
<dbReference type="EMBL" id="FWDO01000004">
    <property type="protein sequence ID" value="SLM17942.1"/>
    <property type="molecule type" value="Genomic_DNA"/>
</dbReference>
<dbReference type="Pfam" id="PF13411">
    <property type="entry name" value="MerR_1"/>
    <property type="match status" value="1"/>
</dbReference>
<dbReference type="PANTHER" id="PTHR30204">
    <property type="entry name" value="REDOX-CYCLING DRUG-SENSING TRANSCRIPTIONAL ACTIVATOR SOXR"/>
    <property type="match status" value="1"/>
</dbReference>
<dbReference type="InterPro" id="IPR047057">
    <property type="entry name" value="MerR_fam"/>
</dbReference>
<accession>A0A3P3XNT7</accession>
<sequence>MRHEKIKIGEISKLFQIPQSRLRYWEDENLIHCERDATNNYRRYTLTNYFEVGDIVFFRDLGVSINELKNLSSMELEDLSRLLEENEVKLDGRIAALEETKQKIRKKRHMIAEIGRLRANSFTLCSPDFEKVIADPLFENSRMMPPLQDVSSCAILLTQDRKEPRYGIIVSEVQPGNTVVWKRAIGAQRYAECLLEISFDHPDNNNLATILHALAALGYRTGSLVGRYLASAFRTTWYEYYQSWIEVE</sequence>